<comment type="caution">
    <text evidence="3">The sequence shown here is derived from an EMBL/GenBank/DDBJ whole genome shotgun (WGS) entry which is preliminary data.</text>
</comment>
<organism evidence="3 4">
    <name type="scientific">Acrocarpospora corrugata</name>
    <dbReference type="NCBI Taxonomy" id="35763"/>
    <lineage>
        <taxon>Bacteria</taxon>
        <taxon>Bacillati</taxon>
        <taxon>Actinomycetota</taxon>
        <taxon>Actinomycetes</taxon>
        <taxon>Streptosporangiales</taxon>
        <taxon>Streptosporangiaceae</taxon>
        <taxon>Acrocarpospora</taxon>
    </lineage>
</organism>
<keyword evidence="1" id="KW-0378">Hydrolase</keyword>
<dbReference type="PROSITE" id="PS51462">
    <property type="entry name" value="NUDIX"/>
    <property type="match status" value="1"/>
</dbReference>
<dbReference type="RefSeq" id="WP_155339583.1">
    <property type="nucleotide sequence ID" value="NZ_BAAABN010000068.1"/>
</dbReference>
<feature type="domain" description="Nudix hydrolase" evidence="2">
    <location>
        <begin position="5"/>
        <end position="144"/>
    </location>
</feature>
<accession>A0A5M3W8B1</accession>
<dbReference type="InterPro" id="IPR015797">
    <property type="entry name" value="NUDIX_hydrolase-like_dom_sf"/>
</dbReference>
<dbReference type="EMBL" id="BLAD01000068">
    <property type="protein sequence ID" value="GES03423.1"/>
    <property type="molecule type" value="Genomic_DNA"/>
</dbReference>
<sequence length="144" mass="16136">MASKTIVFKALAYILNDVGELLVIRHVDHPWTEVGLQVPGGTIRFGEKPSAAALREAMEETNLHDLQMVGLIGRTTYDVSPLRAEVQRRYFFQLAAPGARPRDWNSSEEHDGLRPPTRLRCLWIPLRNAHVLAAGHGALIHKLQ</sequence>
<dbReference type="CDD" id="cd04663">
    <property type="entry name" value="NUDIX_Hydrolase"/>
    <property type="match status" value="1"/>
</dbReference>
<dbReference type="PROSITE" id="PS00893">
    <property type="entry name" value="NUDIX_BOX"/>
    <property type="match status" value="1"/>
</dbReference>
<dbReference type="InterPro" id="IPR000086">
    <property type="entry name" value="NUDIX_hydrolase_dom"/>
</dbReference>
<dbReference type="AlphaFoldDB" id="A0A5M3W8B1"/>
<reference evidence="3 4" key="1">
    <citation type="submission" date="2019-10" db="EMBL/GenBank/DDBJ databases">
        <title>Whole genome shotgun sequence of Acrocarpospora corrugata NBRC 13972.</title>
        <authorList>
            <person name="Ichikawa N."/>
            <person name="Kimura A."/>
            <person name="Kitahashi Y."/>
            <person name="Komaki H."/>
            <person name="Oguchi A."/>
        </authorList>
    </citation>
    <scope>NUCLEOTIDE SEQUENCE [LARGE SCALE GENOMIC DNA]</scope>
    <source>
        <strain evidence="3 4">NBRC 13972</strain>
    </source>
</reference>
<evidence type="ECO:0000313" key="4">
    <source>
        <dbReference type="Proteomes" id="UP000334990"/>
    </source>
</evidence>
<evidence type="ECO:0000313" key="3">
    <source>
        <dbReference type="EMBL" id="GES03423.1"/>
    </source>
</evidence>
<dbReference type="GO" id="GO:0016787">
    <property type="term" value="F:hydrolase activity"/>
    <property type="evidence" value="ECO:0007669"/>
    <property type="project" value="UniProtKB-KW"/>
</dbReference>
<dbReference type="Proteomes" id="UP000334990">
    <property type="component" value="Unassembled WGS sequence"/>
</dbReference>
<dbReference type="Gene3D" id="3.90.79.10">
    <property type="entry name" value="Nucleoside Triphosphate Pyrophosphohydrolase"/>
    <property type="match status" value="1"/>
</dbReference>
<gene>
    <name evidence="3" type="ORF">Acor_54890</name>
</gene>
<dbReference type="InterPro" id="IPR020084">
    <property type="entry name" value="NUDIX_hydrolase_CS"/>
</dbReference>
<dbReference type="Pfam" id="PF00293">
    <property type="entry name" value="NUDIX"/>
    <property type="match status" value="1"/>
</dbReference>
<keyword evidence="4" id="KW-1185">Reference proteome</keyword>
<proteinExistence type="predicted"/>
<protein>
    <submittedName>
        <fullName evidence="3">DNA mismatch repair protein MutT</fullName>
    </submittedName>
</protein>
<evidence type="ECO:0000259" key="2">
    <source>
        <dbReference type="PROSITE" id="PS51462"/>
    </source>
</evidence>
<name>A0A5M3W8B1_9ACTN</name>
<dbReference type="SUPFAM" id="SSF55811">
    <property type="entry name" value="Nudix"/>
    <property type="match status" value="1"/>
</dbReference>
<evidence type="ECO:0000256" key="1">
    <source>
        <dbReference type="ARBA" id="ARBA00022801"/>
    </source>
</evidence>
<dbReference type="OrthoDB" id="177518at2"/>